<dbReference type="EMBL" id="CAXLJM020000032">
    <property type="protein sequence ID" value="CAL8099534.1"/>
    <property type="molecule type" value="Genomic_DNA"/>
</dbReference>
<evidence type="ECO:0000256" key="9">
    <source>
        <dbReference type="ARBA" id="ARBA00023242"/>
    </source>
</evidence>
<evidence type="ECO:0000256" key="3">
    <source>
        <dbReference type="ARBA" id="ARBA00022737"/>
    </source>
</evidence>
<accession>A0ABP1QEX7</accession>
<keyword evidence="2" id="KW-0479">Metal-binding</keyword>
<reference evidence="13 14" key="1">
    <citation type="submission" date="2024-08" db="EMBL/GenBank/DDBJ databases">
        <authorList>
            <person name="Cucini C."/>
            <person name="Frati F."/>
        </authorList>
    </citation>
    <scope>NUCLEOTIDE SEQUENCE [LARGE SCALE GENOMIC DNA]</scope>
</reference>
<evidence type="ECO:0000256" key="2">
    <source>
        <dbReference type="ARBA" id="ARBA00022723"/>
    </source>
</evidence>
<keyword evidence="14" id="KW-1185">Reference proteome</keyword>
<dbReference type="PANTHER" id="PTHR24384:SF189">
    <property type="entry name" value="C2H2-TYPE DOMAIN-CONTAINING PROTEIN-RELATED"/>
    <property type="match status" value="1"/>
</dbReference>
<evidence type="ECO:0000313" key="13">
    <source>
        <dbReference type="EMBL" id="CAL8099534.1"/>
    </source>
</evidence>
<dbReference type="PANTHER" id="PTHR24384">
    <property type="entry name" value="FINGER PUTATIVE TRANSCRIPTION FACTOR FAMILY-RELATED"/>
    <property type="match status" value="1"/>
</dbReference>
<feature type="region of interest" description="Disordered" evidence="11">
    <location>
        <begin position="494"/>
        <end position="518"/>
    </location>
</feature>
<feature type="domain" description="C2H2-type" evidence="12">
    <location>
        <begin position="772"/>
        <end position="800"/>
    </location>
</feature>
<keyword evidence="4 10" id="KW-0863">Zinc-finger</keyword>
<feature type="domain" description="C2H2-type" evidence="12">
    <location>
        <begin position="735"/>
        <end position="762"/>
    </location>
</feature>
<name>A0ABP1QEX7_9HEXA</name>
<keyword evidence="5" id="KW-0862">Zinc</keyword>
<feature type="region of interest" description="Disordered" evidence="11">
    <location>
        <begin position="252"/>
        <end position="278"/>
    </location>
</feature>
<gene>
    <name evidence="13" type="ORF">ODALV1_LOCUS10265</name>
</gene>
<keyword evidence="6" id="KW-0805">Transcription regulation</keyword>
<dbReference type="Proteomes" id="UP001642540">
    <property type="component" value="Unassembled WGS sequence"/>
</dbReference>
<feature type="compositionally biased region" description="Basic residues" evidence="11">
    <location>
        <begin position="637"/>
        <end position="656"/>
    </location>
</feature>
<evidence type="ECO:0000256" key="7">
    <source>
        <dbReference type="ARBA" id="ARBA00023125"/>
    </source>
</evidence>
<feature type="domain" description="C2H2-type" evidence="12">
    <location>
        <begin position="668"/>
        <end position="695"/>
    </location>
</feature>
<protein>
    <recommendedName>
        <fullName evidence="12">C2H2-type domain-containing protein</fullName>
    </recommendedName>
</protein>
<evidence type="ECO:0000256" key="5">
    <source>
        <dbReference type="ARBA" id="ARBA00022833"/>
    </source>
</evidence>
<dbReference type="PROSITE" id="PS50157">
    <property type="entry name" value="ZINC_FINGER_C2H2_2"/>
    <property type="match status" value="11"/>
</dbReference>
<keyword evidence="3" id="KW-0677">Repeat</keyword>
<evidence type="ECO:0000313" key="14">
    <source>
        <dbReference type="Proteomes" id="UP001642540"/>
    </source>
</evidence>
<evidence type="ECO:0000256" key="6">
    <source>
        <dbReference type="ARBA" id="ARBA00023015"/>
    </source>
</evidence>
<dbReference type="SMART" id="SM00355">
    <property type="entry name" value="ZnF_C2H2"/>
    <property type="match status" value="18"/>
</dbReference>
<dbReference type="Pfam" id="PF12874">
    <property type="entry name" value="zf-met"/>
    <property type="match status" value="2"/>
</dbReference>
<feature type="domain" description="C2H2-type" evidence="12">
    <location>
        <begin position="318"/>
        <end position="345"/>
    </location>
</feature>
<organism evidence="13 14">
    <name type="scientific">Orchesella dallaii</name>
    <dbReference type="NCBI Taxonomy" id="48710"/>
    <lineage>
        <taxon>Eukaryota</taxon>
        <taxon>Metazoa</taxon>
        <taxon>Ecdysozoa</taxon>
        <taxon>Arthropoda</taxon>
        <taxon>Hexapoda</taxon>
        <taxon>Collembola</taxon>
        <taxon>Entomobryomorpha</taxon>
        <taxon>Entomobryoidea</taxon>
        <taxon>Orchesellidae</taxon>
        <taxon>Orchesellinae</taxon>
        <taxon>Orchesella</taxon>
    </lineage>
</organism>
<feature type="domain" description="C2H2-type" evidence="12">
    <location>
        <begin position="860"/>
        <end position="888"/>
    </location>
</feature>
<feature type="region of interest" description="Disordered" evidence="11">
    <location>
        <begin position="625"/>
        <end position="657"/>
    </location>
</feature>
<comment type="caution">
    <text evidence="13">The sequence shown here is derived from an EMBL/GenBank/DDBJ whole genome shotgun (WGS) entry which is preliminary data.</text>
</comment>
<feature type="domain" description="C2H2-type" evidence="12">
    <location>
        <begin position="441"/>
        <end position="468"/>
    </location>
</feature>
<feature type="domain" description="C2H2-type" evidence="12">
    <location>
        <begin position="896"/>
        <end position="919"/>
    </location>
</feature>
<dbReference type="InterPro" id="IPR013087">
    <property type="entry name" value="Znf_C2H2_type"/>
</dbReference>
<sequence>MDSQDGVPVDEFKIPKDLVIVPEDARRRQQEEEMTVNILSLSPPLLLCEDLLDSVGEEVAGIDEENDSKGLNEITLGDMLSTSSEPCLICLASTTCCENEGSLPTLLGSDGNADLNQQLWALFVLQKLLKFPKRKCIEIFRKTYGVSNPGSWFALCVSCKETTKRAMEVCQKILKLEQHFKSFQLELEKRLQNSKEKVNGGGGVALSQEENELEENVLNIRLFIRDHIMDVKQSEIFVPKIEIGNIDTSSDKLAKDDDDYDEGTRADLNAAPSDNEDEEEVELSWLKNNNDADDPLYIPSRANTRINSKARRKGCGSFNCKLCPKRYTNNDDLKKHTKLHSTSKHICPICNFPSHWDLGRRIHLKNTHNVRAEKEIERYKRNGKYNCPDCPGIYRTARSFEAHRRNHERKGLTFACKICSYPCTTIAGLRKHIGGKHKDIHKCTSCTATFAFRSLLLKHKSQHKTEDSESAPMEQFQIDDDLDLDGILSVAQADQEQESLRDGDEDNEVQRPSGKKGHNLTCDQCGRKFTNSDAFIRHQRDHNVYKEYACPKCNYPCNSESALKAHLKRQTCQRKYEYNCDQCTYVTKLRYELDSHKQKHVVAASVCPPETSQGITVTKQKLQENQPIKNHQPTHPVNKKPYSRKKSKVKVPKMKKKSIESSKPSEVFVCTLCNRKYRSRISYANHRKYHELFKEFECTICHYPCNNAIALEGHMSNKLCNTRGSLNKPNDKEEYTCAACSFTTDRKREFNNHMNTHKKPKEPKIKTGDGRWKCRACDKAFTTLRWLTVHKREQHPELKLVRFKCDLCPKSYTKADALKDHISKAHLKQFNYYCEVCGRGTMKKSEHEQHMFKHQAVKSFVCEICGSAYTYQHGLTKHLNEYHNGNSSDSPPVKKFNCKFCDEKFSDRLQFNIHLKGAHKDLYVHKCDKCENTYLSVTSLLLHKKINHAEAASQAKCQFCDKEVASPIYLYNHFQKYCKKKPLGFQYSLPGVVSRRKQVLKAETYDQQEDS</sequence>
<evidence type="ECO:0000256" key="8">
    <source>
        <dbReference type="ARBA" id="ARBA00023163"/>
    </source>
</evidence>
<dbReference type="PROSITE" id="PS00028">
    <property type="entry name" value="ZINC_FINGER_C2H2_1"/>
    <property type="match status" value="10"/>
</dbReference>
<evidence type="ECO:0000256" key="1">
    <source>
        <dbReference type="ARBA" id="ARBA00004123"/>
    </source>
</evidence>
<keyword evidence="7" id="KW-0238">DNA-binding</keyword>
<feature type="domain" description="C2H2-type" evidence="12">
    <location>
        <begin position="520"/>
        <end position="547"/>
    </location>
</feature>
<dbReference type="InterPro" id="IPR050752">
    <property type="entry name" value="C2H2-ZF_domain"/>
</dbReference>
<evidence type="ECO:0000256" key="10">
    <source>
        <dbReference type="PROSITE-ProRule" id="PRU00042"/>
    </source>
</evidence>
<dbReference type="Gene3D" id="3.30.160.60">
    <property type="entry name" value="Classic Zinc Finger"/>
    <property type="match status" value="8"/>
</dbReference>
<feature type="compositionally biased region" description="Polar residues" evidence="11">
    <location>
        <begin position="625"/>
        <end position="635"/>
    </location>
</feature>
<dbReference type="SUPFAM" id="SSF57667">
    <property type="entry name" value="beta-beta-alpha zinc fingers"/>
    <property type="match status" value="4"/>
</dbReference>
<evidence type="ECO:0000256" key="11">
    <source>
        <dbReference type="SAM" id="MobiDB-lite"/>
    </source>
</evidence>
<keyword evidence="9" id="KW-0539">Nucleus</keyword>
<keyword evidence="8" id="KW-0804">Transcription</keyword>
<evidence type="ECO:0000256" key="4">
    <source>
        <dbReference type="ARBA" id="ARBA00022771"/>
    </source>
</evidence>
<dbReference type="Pfam" id="PF00096">
    <property type="entry name" value="zf-C2H2"/>
    <property type="match status" value="4"/>
</dbReference>
<feature type="domain" description="C2H2-type" evidence="12">
    <location>
        <begin position="925"/>
        <end position="953"/>
    </location>
</feature>
<feature type="domain" description="C2H2-type" evidence="12">
    <location>
        <begin position="832"/>
        <end position="859"/>
    </location>
</feature>
<comment type="subcellular location">
    <subcellularLocation>
        <location evidence="1">Nucleus</location>
    </subcellularLocation>
</comment>
<feature type="domain" description="C2H2-type" evidence="12">
    <location>
        <begin position="803"/>
        <end position="831"/>
    </location>
</feature>
<proteinExistence type="predicted"/>
<dbReference type="InterPro" id="IPR036236">
    <property type="entry name" value="Znf_C2H2_sf"/>
</dbReference>
<evidence type="ECO:0000259" key="12">
    <source>
        <dbReference type="PROSITE" id="PS50157"/>
    </source>
</evidence>